<dbReference type="GO" id="GO:0008641">
    <property type="term" value="F:ubiquitin-like modifier activating enzyme activity"/>
    <property type="evidence" value="ECO:0007669"/>
    <property type="project" value="InterPro"/>
</dbReference>
<evidence type="ECO:0000256" key="5">
    <source>
        <dbReference type="ARBA" id="ARBA00022977"/>
    </source>
</evidence>
<dbReference type="InterPro" id="IPR000594">
    <property type="entry name" value="ThiF_NAD_FAD-bd"/>
</dbReference>
<name>A0A2X3FEX7_KLEPN</name>
<evidence type="ECO:0000256" key="3">
    <source>
        <dbReference type="ARBA" id="ARBA00022723"/>
    </source>
</evidence>
<dbReference type="AlphaFoldDB" id="A0A2X3FEX7"/>
<sequence length="461" mass="51046">MYQPDFPPVPFRLGLYPVVDSVAWIERLLEAGVRTLQLRIKDRRDSEVEDDVIAAIALGRHYHARLFINDYWQLAIKHQAYGVHLGQEDLETTDLSAIRQAGLRLGVSTHDDMEIDVALAARPSYIALGHVFPTQTKTDAFRAAGPRAACQTYSTPWRITPPWRSAELAWKRRRGYWRPASAASRWSAPSPRRRTGGQRPTNCWRWRERAMNDHDFMRYSRQLLLEDIAIEGQQKLLASRVLIIGLGGLGSPAALYLAGAGVGTLTLADDDAVHLSNLQRQILFTSADIDRPKAAAAQTRLSQLNPQIKLVALQQRLSGEALRAEVAKADVVLDCTDNMVTRQAINAACVALDTPLVTASAVGFGGQLMVLTPPWTQGCYRCLWPESDEPQRNCRTAGIVGPVVGMMGTLQALETIKLLSGMATPRNTLRLFDARTSNWRALALQRSRSCPVCGGRHADLV</sequence>
<dbReference type="NCBIfam" id="NF004281">
    <property type="entry name" value="PRK05690.1"/>
    <property type="match status" value="1"/>
</dbReference>
<dbReference type="GO" id="GO:0004792">
    <property type="term" value="F:thiosulfate-cyanide sulfurtransferase activity"/>
    <property type="evidence" value="ECO:0007669"/>
    <property type="project" value="TreeGrafter"/>
</dbReference>
<organism evidence="8 9">
    <name type="scientific">Klebsiella pneumoniae</name>
    <dbReference type="NCBI Taxonomy" id="573"/>
    <lineage>
        <taxon>Bacteria</taxon>
        <taxon>Pseudomonadati</taxon>
        <taxon>Pseudomonadota</taxon>
        <taxon>Gammaproteobacteria</taxon>
        <taxon>Enterobacterales</taxon>
        <taxon>Enterobacteriaceae</taxon>
        <taxon>Klebsiella/Raoultella group</taxon>
        <taxon>Klebsiella</taxon>
        <taxon>Klebsiella pneumoniae complex</taxon>
    </lineage>
</organism>
<dbReference type="Pfam" id="PF00899">
    <property type="entry name" value="ThiF"/>
    <property type="match status" value="1"/>
</dbReference>
<dbReference type="EMBL" id="UASO01000004">
    <property type="protein sequence ID" value="SQC21350.1"/>
    <property type="molecule type" value="Genomic_DNA"/>
</dbReference>
<dbReference type="GO" id="GO:0016779">
    <property type="term" value="F:nucleotidyltransferase activity"/>
    <property type="evidence" value="ECO:0007669"/>
    <property type="project" value="UniProtKB-KW"/>
</dbReference>
<evidence type="ECO:0000313" key="8">
    <source>
        <dbReference type="EMBL" id="SQC21350.1"/>
    </source>
</evidence>
<dbReference type="CDD" id="cd00757">
    <property type="entry name" value="ThiF_MoeB_HesA_family"/>
    <property type="match status" value="1"/>
</dbReference>
<keyword evidence="8" id="KW-0548">Nucleotidyltransferase</keyword>
<dbReference type="FunFam" id="3.40.50.720:FF:000080">
    <property type="entry name" value="Thiazole biosynthesis adenylyltransferase ThiF"/>
    <property type="match status" value="1"/>
</dbReference>
<protein>
    <submittedName>
        <fullName evidence="8">Sulfur carrier protein adenylyltransferase ThiF</fullName>
        <ecNumber evidence="8">2.7.7.73</ecNumber>
    </submittedName>
</protein>
<dbReference type="PANTHER" id="PTHR10953:SF240">
    <property type="entry name" value="SULFUR CARRIER PROTEIN THIS ADENYLYLTRANSFERASE"/>
    <property type="match status" value="1"/>
</dbReference>
<accession>A0A2X3FEX7</accession>
<dbReference type="SUPFAM" id="SSF51391">
    <property type="entry name" value="Thiamin phosphate synthase"/>
    <property type="match status" value="1"/>
</dbReference>
<dbReference type="CDD" id="cd00564">
    <property type="entry name" value="TMP_TenI"/>
    <property type="match status" value="1"/>
</dbReference>
<dbReference type="Proteomes" id="UP000250675">
    <property type="component" value="Unassembled WGS sequence"/>
</dbReference>
<dbReference type="PANTHER" id="PTHR10953">
    <property type="entry name" value="UBIQUITIN-ACTIVATING ENZYME E1"/>
    <property type="match status" value="1"/>
</dbReference>
<dbReference type="InterPro" id="IPR035985">
    <property type="entry name" value="Ubiquitin-activating_enz"/>
</dbReference>
<proteinExistence type="inferred from homology"/>
<evidence type="ECO:0000259" key="6">
    <source>
        <dbReference type="Pfam" id="PF00899"/>
    </source>
</evidence>
<keyword evidence="3" id="KW-0479">Metal-binding</keyword>
<dbReference type="SUPFAM" id="SSF69572">
    <property type="entry name" value="Activating enzymes of the ubiquitin-like proteins"/>
    <property type="match status" value="1"/>
</dbReference>
<dbReference type="InterPro" id="IPR022998">
    <property type="entry name" value="ThiamineP_synth_TenI"/>
</dbReference>
<reference evidence="8 9" key="1">
    <citation type="submission" date="2018-06" db="EMBL/GenBank/DDBJ databases">
        <authorList>
            <consortium name="Pathogen Informatics"/>
            <person name="Doyle S."/>
        </authorList>
    </citation>
    <scope>NUCLEOTIDE SEQUENCE [LARGE SCALE GENOMIC DNA]</scope>
    <source>
        <strain evidence="8 9">NCTC9645</strain>
    </source>
</reference>
<dbReference type="InterPro" id="IPR013785">
    <property type="entry name" value="Aldolase_TIM"/>
</dbReference>
<dbReference type="GO" id="GO:0046872">
    <property type="term" value="F:metal ion binding"/>
    <property type="evidence" value="ECO:0007669"/>
    <property type="project" value="UniProtKB-KW"/>
</dbReference>
<dbReference type="EC" id="2.7.7.73" evidence="8"/>
<dbReference type="GO" id="GO:0008146">
    <property type="term" value="F:sulfotransferase activity"/>
    <property type="evidence" value="ECO:0007669"/>
    <property type="project" value="TreeGrafter"/>
</dbReference>
<evidence type="ECO:0000256" key="1">
    <source>
        <dbReference type="ARBA" id="ARBA00009919"/>
    </source>
</evidence>
<gene>
    <name evidence="8" type="primary">thiF_1</name>
    <name evidence="8" type="ORF">NCTC9645_02186</name>
</gene>
<dbReference type="GO" id="GO:0009228">
    <property type="term" value="P:thiamine biosynthetic process"/>
    <property type="evidence" value="ECO:0007669"/>
    <property type="project" value="UniProtKB-KW"/>
</dbReference>
<keyword evidence="4" id="KW-0460">Magnesium</keyword>
<evidence type="ECO:0000313" key="9">
    <source>
        <dbReference type="Proteomes" id="UP000250675"/>
    </source>
</evidence>
<dbReference type="GO" id="GO:0005829">
    <property type="term" value="C:cytosol"/>
    <property type="evidence" value="ECO:0007669"/>
    <property type="project" value="TreeGrafter"/>
</dbReference>
<feature type="domain" description="THIF-type NAD/FAD binding fold" evidence="6">
    <location>
        <begin position="219"/>
        <end position="452"/>
    </location>
</feature>
<evidence type="ECO:0000259" key="7">
    <source>
        <dbReference type="Pfam" id="PF02581"/>
    </source>
</evidence>
<dbReference type="NCBIfam" id="NF002904">
    <property type="entry name" value="PRK03512.1"/>
    <property type="match status" value="1"/>
</dbReference>
<comment type="similarity">
    <text evidence="1">Belongs to the HesA/MoeB/ThiF family.</text>
</comment>
<keyword evidence="5" id="KW-0784">Thiamine biosynthesis</keyword>
<dbReference type="FunFam" id="3.20.20.70:FF:000064">
    <property type="entry name" value="Thiamine-phosphate synthase"/>
    <property type="match status" value="1"/>
</dbReference>
<dbReference type="InterPro" id="IPR036206">
    <property type="entry name" value="ThiamineP_synth_sf"/>
</dbReference>
<keyword evidence="2 8" id="KW-0808">Transferase</keyword>
<dbReference type="Gene3D" id="3.40.50.720">
    <property type="entry name" value="NAD(P)-binding Rossmann-like Domain"/>
    <property type="match status" value="1"/>
</dbReference>
<feature type="domain" description="Thiamine phosphate synthase/TenI" evidence="7">
    <location>
        <begin position="20"/>
        <end position="148"/>
    </location>
</feature>
<dbReference type="InterPro" id="IPR045886">
    <property type="entry name" value="ThiF/MoeB/HesA"/>
</dbReference>
<evidence type="ECO:0000256" key="2">
    <source>
        <dbReference type="ARBA" id="ARBA00022679"/>
    </source>
</evidence>
<dbReference type="Pfam" id="PF02581">
    <property type="entry name" value="TMP-TENI"/>
    <property type="match status" value="1"/>
</dbReference>
<dbReference type="Gene3D" id="3.20.20.70">
    <property type="entry name" value="Aldolase class I"/>
    <property type="match status" value="1"/>
</dbReference>
<evidence type="ECO:0000256" key="4">
    <source>
        <dbReference type="ARBA" id="ARBA00022842"/>
    </source>
</evidence>